<sequence length="223" mass="26508">MNSVLGMQAEACFEAFLKCSKIYKLLTSNLQIHDSNQTLGELDYIVRDLKTQNVLHIELACKFYLYDETAGISEEEKWIGPNRKDRLIDKLEKLKEQQFPLIHAPETQQKLKDLKIEIPTEQKLCLKAFLFLPIKMDRIHLPKNYNDCIVGHWIRTDDLKEDKAALYAIPHKKEWLLPLENISEWYSFPQIIQRIEEQLLNFKSPLIYKKTNLKIEKFFVVWW</sequence>
<evidence type="ECO:0000313" key="2">
    <source>
        <dbReference type="Proteomes" id="UP000285517"/>
    </source>
</evidence>
<evidence type="ECO:0000313" key="1">
    <source>
        <dbReference type="EMBL" id="QAA83017.1"/>
    </source>
</evidence>
<name>A0A410G6V9_9FLAO</name>
<dbReference type="Proteomes" id="UP000285517">
    <property type="component" value="Chromosome"/>
</dbReference>
<reference evidence="1 2" key="1">
    <citation type="submission" date="2019-01" db="EMBL/GenBank/DDBJ databases">
        <title>Complete genome sequencing of Aequorivita sp. H23M31.</title>
        <authorList>
            <person name="Bae J.-W."/>
        </authorList>
    </citation>
    <scope>NUCLEOTIDE SEQUENCE [LARGE SCALE GENOMIC DNA]</scope>
    <source>
        <strain evidence="1 2">H23M31</strain>
    </source>
</reference>
<proteinExistence type="predicted"/>
<dbReference type="Pfam" id="PF08907">
    <property type="entry name" value="DUF1853"/>
    <property type="match status" value="1"/>
</dbReference>
<dbReference type="EMBL" id="CP034951">
    <property type="protein sequence ID" value="QAA83017.1"/>
    <property type="molecule type" value="Genomic_DNA"/>
</dbReference>
<dbReference type="RefSeq" id="WP_128251380.1">
    <property type="nucleotide sequence ID" value="NZ_CP034951.1"/>
</dbReference>
<organism evidence="1 2">
    <name type="scientific">Aequorivita ciconiae</name>
    <dbReference type="NCBI Taxonomy" id="2494375"/>
    <lineage>
        <taxon>Bacteria</taxon>
        <taxon>Pseudomonadati</taxon>
        <taxon>Bacteroidota</taxon>
        <taxon>Flavobacteriia</taxon>
        <taxon>Flavobacteriales</taxon>
        <taxon>Flavobacteriaceae</taxon>
        <taxon>Aequorivita</taxon>
    </lineage>
</organism>
<accession>A0A410G6V9</accession>
<dbReference type="OrthoDB" id="1466769at2"/>
<dbReference type="KEGG" id="aev:EI546_15410"/>
<dbReference type="AlphaFoldDB" id="A0A410G6V9"/>
<dbReference type="InterPro" id="IPR015003">
    <property type="entry name" value="DUF1853"/>
</dbReference>
<keyword evidence="2" id="KW-1185">Reference proteome</keyword>
<protein>
    <submittedName>
        <fullName evidence="1">DUF1853 family protein</fullName>
    </submittedName>
</protein>
<gene>
    <name evidence="1" type="ORF">EI546_15410</name>
</gene>